<sequence>MSSRYLIPSPSEPSLARLWELAGVPTPAPAELLRCRILQVEVDPGARWWRLYLEGSLPEVLLREVETLLSRAVDGVDRVYLDTMPGPVLTPEAAGLEGARTEPDPPAAGPPQDDAAYARWLQESFRPRWEESLPADAAGAGGKPPRGRNGHPPGESGAAFRWGKPIPAAAAITPMSALQEPGPEVVVQGEVIAIESRPVRASGGNGQRAPRPEGNGLGNGREAKLVQIDLTDRTDSIRIKLFDRGREPHRADVEEAVRPGTWLRVRGVPALDRFREELVLEARDAEAIEAPRRVDTAPEKRVELHLHTKMSALDGLSPVDQVIAQAAAWGHPAVALTDHGVVQAFPDAYRAAKKAGIKVIFGMEGYLCDDPSPRSRTYHIILLARTQQGLRNLYELVSLSHLRYFYRKPRVPRQELIRLREGLIVGSACEAGELFRAMVKGAPDDELLRIASFYDYLEIQPLANNRFMIDQGVAGSEEDLRAFNRRIVSLADRLDKPVVATGDVHFVEPEDQIFRQIIQAGQGYEDVENPAPLYLRPTQEMLEEFAYLGEERARDVVVTQPRRLAESVEDLVPVPDGLHAPELPNAAEEITQMARRRAAELYGDPLPERVQNRLDRELNSIVGNGFASLYLAAHRLVRRSLEDGYLVGSRGSVGSSLVATLCDITEVNPLPPHYLCRRCHHLEFFDDGSVGAGVDLPPKACPGCGEPLERHGFDIPFETFLGFHGEKVPDIDLNFSGEYQPTAHKVAEEIFGPDHVYRAGTIATLADRTAYGFVRKFLEEKGKQARGAEISRLVQGCTGVRRTTGQHPGGLMILPQGYEIYQFTPIQFPANDRDSGVVTTHFDYHAISERLVKLDLLGHDDPTVLRMLEEETGVPARSVPLDDPETMALFSSVASLGIQDPSRIGSTVGTIGIPEFGTRFVRQMLEETRPTTFSQLVRISGFSHGTNVWTNNAQDLIRTGVADLNHAIATRDDIMIHLIRQGIEPEQAFGIMEHVRKGKGLTAEEEAVMKAHGVPQWYVDSCRKISYMFPKAHAVAYVTMAFRIAYYKVHHPAAFYAVYFSVRAEEFDAGLVAKGEEAIRREMERLEQRGAEATARDRNVVTILEVVLEALARGIGFSKVDLYRSHPTRFQVEPDSQSPAGARACLRPPLVALPGVGQQAALAIAEARRGTPFGSMENLQSRARVSRTVVDVLREHGALGDLPERDQLSLF</sequence>
<dbReference type="PANTHER" id="PTHR32294:SF5">
    <property type="entry name" value="DNA POLYMERASE III POLC-TYPE"/>
    <property type="match status" value="1"/>
</dbReference>
<dbReference type="GO" id="GO:0003677">
    <property type="term" value="F:DNA binding"/>
    <property type="evidence" value="ECO:0007669"/>
    <property type="project" value="UniProtKB-UniRule"/>
</dbReference>
<dbReference type="Pfam" id="PF17657">
    <property type="entry name" value="DNA_pol3_finger"/>
    <property type="match status" value="1"/>
</dbReference>
<dbReference type="NCBIfam" id="TIGR01405">
    <property type="entry name" value="polC_Gram_pos"/>
    <property type="match status" value="1"/>
</dbReference>
<dbReference type="PANTHER" id="PTHR32294">
    <property type="entry name" value="DNA POLYMERASE III SUBUNIT ALPHA"/>
    <property type="match status" value="1"/>
</dbReference>
<dbReference type="InterPro" id="IPR004805">
    <property type="entry name" value="DnaE2/DnaE/PolC"/>
</dbReference>
<feature type="domain" description="Polymerase/histidinol phosphatase N-terminal" evidence="9">
    <location>
        <begin position="302"/>
        <end position="369"/>
    </location>
</feature>
<keyword evidence="7" id="KW-0540">Nuclease</keyword>
<evidence type="ECO:0000256" key="1">
    <source>
        <dbReference type="ARBA" id="ARBA00022679"/>
    </source>
</evidence>
<dbReference type="NCBIfam" id="NF001688">
    <property type="entry name" value="PRK00448.1"/>
    <property type="match status" value="1"/>
</dbReference>
<dbReference type="Gene3D" id="6.10.140.1510">
    <property type="match status" value="1"/>
</dbReference>
<dbReference type="GO" id="GO:0008408">
    <property type="term" value="F:3'-5' exonuclease activity"/>
    <property type="evidence" value="ECO:0007669"/>
    <property type="project" value="UniProtKB-UniRule"/>
</dbReference>
<keyword evidence="2 7" id="KW-0548">Nucleotidyltransferase</keyword>
<dbReference type="RefSeq" id="WP_068136526.1">
    <property type="nucleotide sequence ID" value="NZ_AP014924.1"/>
</dbReference>
<dbReference type="STRING" id="1555112.LIP_1686"/>
<dbReference type="Proteomes" id="UP000065807">
    <property type="component" value="Chromosome"/>
</dbReference>
<dbReference type="SUPFAM" id="SSF89550">
    <property type="entry name" value="PHP domain-like"/>
    <property type="match status" value="1"/>
</dbReference>
<dbReference type="Pfam" id="PF07733">
    <property type="entry name" value="DNA_pol3_alpha"/>
    <property type="match status" value="2"/>
</dbReference>
<dbReference type="InterPro" id="IPR029460">
    <property type="entry name" value="DNAPol_HHH"/>
</dbReference>
<evidence type="ECO:0000256" key="7">
    <source>
        <dbReference type="HAMAP-Rule" id="MF_00356"/>
    </source>
</evidence>
<dbReference type="CDD" id="cd07435">
    <property type="entry name" value="PHP_PolIIIA_POLC"/>
    <property type="match status" value="1"/>
</dbReference>
<feature type="region of interest" description="Disordered" evidence="8">
    <location>
        <begin position="198"/>
        <end position="220"/>
    </location>
</feature>
<evidence type="ECO:0000256" key="8">
    <source>
        <dbReference type="SAM" id="MobiDB-lite"/>
    </source>
</evidence>
<dbReference type="InterPro" id="IPR044923">
    <property type="entry name" value="PolC_middle_finger_sf"/>
</dbReference>
<dbReference type="Gene3D" id="3.30.1900.20">
    <property type="match status" value="2"/>
</dbReference>
<dbReference type="EMBL" id="AP014924">
    <property type="protein sequence ID" value="BAS27532.1"/>
    <property type="molecule type" value="Genomic_DNA"/>
</dbReference>
<feature type="region of interest" description="Disordered" evidence="8">
    <location>
        <begin position="134"/>
        <end position="159"/>
    </location>
</feature>
<reference evidence="11" key="2">
    <citation type="journal article" date="2016" name="Int. J. Syst. Evol. Microbiol.">
        <title>Complete genome sequence and cell structure of Limnochorda pilosa, a Gram-negative spore-former within the phylum Firmicutes.</title>
        <authorList>
            <person name="Watanabe M."/>
            <person name="Kojima H."/>
            <person name="Fukui M."/>
        </authorList>
    </citation>
    <scope>NUCLEOTIDE SEQUENCE [LARGE SCALE GENOMIC DNA]</scope>
    <source>
        <strain evidence="11">HC45</strain>
    </source>
</reference>
<dbReference type="PATRIC" id="fig|1555112.3.peg.1719"/>
<dbReference type="HAMAP" id="MF_00356">
    <property type="entry name" value="DNApol_PolC"/>
    <property type="match status" value="1"/>
</dbReference>
<keyword evidence="11" id="KW-1185">Reference proteome</keyword>
<dbReference type="AlphaFoldDB" id="A0A0K2SKI7"/>
<dbReference type="InterPro" id="IPR003141">
    <property type="entry name" value="Pol/His_phosphatase_N"/>
</dbReference>
<dbReference type="EC" id="2.7.7.7" evidence="7"/>
<dbReference type="Pfam" id="PF02811">
    <property type="entry name" value="PHP"/>
    <property type="match status" value="1"/>
</dbReference>
<dbReference type="Gene3D" id="3.20.20.140">
    <property type="entry name" value="Metal-dependent hydrolases"/>
    <property type="match status" value="1"/>
</dbReference>
<reference evidence="11" key="1">
    <citation type="submission" date="2015-07" db="EMBL/GenBank/DDBJ databases">
        <title>Complete genome sequence and phylogenetic analysis of Limnochorda pilosa.</title>
        <authorList>
            <person name="Watanabe M."/>
            <person name="Kojima H."/>
            <person name="Fukui M."/>
        </authorList>
    </citation>
    <scope>NUCLEOTIDE SEQUENCE [LARGE SCALE GENOMIC DNA]</scope>
    <source>
        <strain evidence="11">HC45</strain>
    </source>
</reference>
<dbReference type="InterPro" id="IPR011708">
    <property type="entry name" value="DNA_pol3_alpha_NTPase_dom"/>
</dbReference>
<evidence type="ECO:0000313" key="10">
    <source>
        <dbReference type="EMBL" id="BAS27532.1"/>
    </source>
</evidence>
<organism evidence="10 11">
    <name type="scientific">Limnochorda pilosa</name>
    <dbReference type="NCBI Taxonomy" id="1555112"/>
    <lineage>
        <taxon>Bacteria</taxon>
        <taxon>Bacillati</taxon>
        <taxon>Bacillota</taxon>
        <taxon>Limnochordia</taxon>
        <taxon>Limnochordales</taxon>
        <taxon>Limnochordaceae</taxon>
        <taxon>Limnochorda</taxon>
    </lineage>
</organism>
<dbReference type="Pfam" id="PF14579">
    <property type="entry name" value="HHH_6"/>
    <property type="match status" value="1"/>
</dbReference>
<dbReference type="InterPro" id="IPR016195">
    <property type="entry name" value="Pol/histidinol_Pase-like"/>
</dbReference>
<dbReference type="Gene3D" id="2.40.50.140">
    <property type="entry name" value="Nucleic acid-binding proteins"/>
    <property type="match status" value="1"/>
</dbReference>
<evidence type="ECO:0000256" key="3">
    <source>
        <dbReference type="ARBA" id="ARBA00022705"/>
    </source>
</evidence>
<dbReference type="GO" id="GO:0005737">
    <property type="term" value="C:cytoplasm"/>
    <property type="evidence" value="ECO:0007669"/>
    <property type="project" value="UniProtKB-SubCell"/>
</dbReference>
<evidence type="ECO:0000313" key="11">
    <source>
        <dbReference type="Proteomes" id="UP000065807"/>
    </source>
</evidence>
<evidence type="ECO:0000256" key="2">
    <source>
        <dbReference type="ARBA" id="ARBA00022695"/>
    </source>
</evidence>
<dbReference type="InterPro" id="IPR040982">
    <property type="entry name" value="DNA_pol3_finger"/>
</dbReference>
<evidence type="ECO:0000256" key="6">
    <source>
        <dbReference type="ARBA" id="ARBA00049244"/>
    </source>
</evidence>
<dbReference type="KEGG" id="lpil:LIP_1686"/>
<dbReference type="GO" id="GO:0003887">
    <property type="term" value="F:DNA-directed DNA polymerase activity"/>
    <property type="evidence" value="ECO:0007669"/>
    <property type="project" value="UniProtKB-UniRule"/>
</dbReference>
<gene>
    <name evidence="7" type="primary">polC</name>
    <name evidence="10" type="ORF">LIP_1686</name>
</gene>
<keyword evidence="7" id="KW-0378">Hydrolase</keyword>
<dbReference type="SMART" id="SM00481">
    <property type="entry name" value="POLIIIAc"/>
    <property type="match status" value="1"/>
</dbReference>
<keyword evidence="5 7" id="KW-0239">DNA-directed DNA polymerase</keyword>
<proteinExistence type="inferred from homology"/>
<dbReference type="InterPro" id="IPR004013">
    <property type="entry name" value="PHP_dom"/>
</dbReference>
<accession>A0A0K2SKI7</accession>
<evidence type="ECO:0000256" key="5">
    <source>
        <dbReference type="ARBA" id="ARBA00022932"/>
    </source>
</evidence>
<protein>
    <recommendedName>
        <fullName evidence="7">DNA polymerase III PolC-type</fullName>
        <shortName evidence="7">PolIII</shortName>
        <ecNumber evidence="7">2.7.7.7</ecNumber>
    </recommendedName>
</protein>
<keyword evidence="4 7" id="KW-0269">Exonuclease</keyword>
<keyword evidence="3 7" id="KW-0235">DNA replication</keyword>
<dbReference type="GO" id="GO:0006261">
    <property type="term" value="P:DNA-templated DNA replication"/>
    <property type="evidence" value="ECO:0007669"/>
    <property type="project" value="UniProtKB-UniRule"/>
</dbReference>
<dbReference type="CDD" id="cd04484">
    <property type="entry name" value="polC_OBF"/>
    <property type="match status" value="1"/>
</dbReference>
<dbReference type="InterPro" id="IPR012340">
    <property type="entry name" value="NA-bd_OB-fold"/>
</dbReference>
<name>A0A0K2SKI7_LIMPI</name>
<evidence type="ECO:0000259" key="9">
    <source>
        <dbReference type="SMART" id="SM00481"/>
    </source>
</evidence>
<comment type="function">
    <text evidence="7">Required for replicative DNA synthesis. This DNA polymerase also exhibits 3' to 5' exonuclease activity.</text>
</comment>
<keyword evidence="1 7" id="KW-0808">Transferase</keyword>
<comment type="subcellular location">
    <subcellularLocation>
        <location evidence="7">Cytoplasm</location>
    </subcellularLocation>
</comment>
<comment type="catalytic activity">
    <reaction evidence="6 7">
        <text>DNA(n) + a 2'-deoxyribonucleoside 5'-triphosphate = DNA(n+1) + diphosphate</text>
        <dbReference type="Rhea" id="RHEA:22508"/>
        <dbReference type="Rhea" id="RHEA-COMP:17339"/>
        <dbReference type="Rhea" id="RHEA-COMP:17340"/>
        <dbReference type="ChEBI" id="CHEBI:33019"/>
        <dbReference type="ChEBI" id="CHEBI:61560"/>
        <dbReference type="ChEBI" id="CHEBI:173112"/>
        <dbReference type="EC" id="2.7.7.7"/>
    </reaction>
</comment>
<comment type="similarity">
    <text evidence="7">Belongs to the DNA polymerase type-C family. PolC subfamily.</text>
</comment>
<dbReference type="Gene3D" id="1.10.150.870">
    <property type="match status" value="1"/>
</dbReference>
<dbReference type="Gene3D" id="1.10.150.700">
    <property type="entry name" value="PolC, middle finger domain"/>
    <property type="match status" value="1"/>
</dbReference>
<dbReference type="InterPro" id="IPR006308">
    <property type="entry name" value="Pol_III_a_PolC-type_gram_pos"/>
</dbReference>
<keyword evidence="7" id="KW-0963">Cytoplasm</keyword>
<evidence type="ECO:0000256" key="4">
    <source>
        <dbReference type="ARBA" id="ARBA00022839"/>
    </source>
</evidence>